<organism evidence="6">
    <name type="scientific">marine metagenome</name>
    <dbReference type="NCBI Taxonomy" id="408172"/>
    <lineage>
        <taxon>unclassified sequences</taxon>
        <taxon>metagenomes</taxon>
        <taxon>ecological metagenomes</taxon>
    </lineage>
</organism>
<dbReference type="InterPro" id="IPR002293">
    <property type="entry name" value="AA/rel_permease1"/>
</dbReference>
<keyword evidence="4 5" id="KW-0472">Membrane</keyword>
<keyword evidence="2 5" id="KW-0812">Transmembrane</keyword>
<accession>A0A382PBJ3</accession>
<feature type="non-terminal residue" evidence="6">
    <location>
        <position position="301"/>
    </location>
</feature>
<dbReference type="PANTHER" id="PTHR11785:SF512">
    <property type="entry name" value="SOBREMESA, ISOFORM B"/>
    <property type="match status" value="1"/>
</dbReference>
<feature type="transmembrane region" description="Helical" evidence="5">
    <location>
        <begin position="239"/>
        <end position="259"/>
    </location>
</feature>
<dbReference type="Pfam" id="PF13520">
    <property type="entry name" value="AA_permease_2"/>
    <property type="match status" value="1"/>
</dbReference>
<feature type="transmembrane region" description="Helical" evidence="5">
    <location>
        <begin position="271"/>
        <end position="298"/>
    </location>
</feature>
<dbReference type="AlphaFoldDB" id="A0A382PBJ3"/>
<gene>
    <name evidence="6" type="ORF">METZ01_LOCUS322839</name>
</gene>
<dbReference type="GO" id="GO:0015179">
    <property type="term" value="F:L-amino acid transmembrane transporter activity"/>
    <property type="evidence" value="ECO:0007669"/>
    <property type="project" value="TreeGrafter"/>
</dbReference>
<feature type="transmembrane region" description="Helical" evidence="5">
    <location>
        <begin position="162"/>
        <end position="184"/>
    </location>
</feature>
<evidence type="ECO:0000256" key="4">
    <source>
        <dbReference type="ARBA" id="ARBA00023136"/>
    </source>
</evidence>
<dbReference type="Gene3D" id="1.20.1740.10">
    <property type="entry name" value="Amino acid/polyamine transporter I"/>
    <property type="match status" value="1"/>
</dbReference>
<evidence type="ECO:0008006" key="7">
    <source>
        <dbReference type="Google" id="ProtNLM"/>
    </source>
</evidence>
<sequence>MTDYKKDLGLKESTSIVISRIIGSGIFRTPAPIMALVGCTSLFGLVWVLGGIITVFGAVIYAELTAMIPRSGGPYVFLKEAYGPYIAFLRGWAMFFVSETASIVAVALVFTEYINAIFVIVTGDPFGLITTLTISLITIWTLTSINLFGVGLSGKFQVFSSIVKIAAVGAIIGITLTGFSTGNLGNFSDPLWPQDFGWSTILSIGAALRYSFFAFSGWEGATYMAEEIREPQKTLPLSLFLGIGGVMVLYLGANLGYLYQLDVESIKENKWVATAAVKVVLGASGGILISIAVAINAFGNI</sequence>
<proteinExistence type="predicted"/>
<dbReference type="EMBL" id="UINC01105783">
    <property type="protein sequence ID" value="SVC69985.1"/>
    <property type="molecule type" value="Genomic_DNA"/>
</dbReference>
<evidence type="ECO:0000256" key="2">
    <source>
        <dbReference type="ARBA" id="ARBA00022692"/>
    </source>
</evidence>
<reference evidence="6" key="1">
    <citation type="submission" date="2018-05" db="EMBL/GenBank/DDBJ databases">
        <authorList>
            <person name="Lanie J.A."/>
            <person name="Ng W.-L."/>
            <person name="Kazmierczak K.M."/>
            <person name="Andrzejewski T.M."/>
            <person name="Davidsen T.M."/>
            <person name="Wayne K.J."/>
            <person name="Tettelin H."/>
            <person name="Glass J.I."/>
            <person name="Rusch D."/>
            <person name="Podicherti R."/>
            <person name="Tsui H.-C.T."/>
            <person name="Winkler M.E."/>
        </authorList>
    </citation>
    <scope>NUCLEOTIDE SEQUENCE</scope>
</reference>
<comment type="subcellular location">
    <subcellularLocation>
        <location evidence="1">Membrane</location>
        <topology evidence="1">Multi-pass membrane protein</topology>
    </subcellularLocation>
</comment>
<evidence type="ECO:0000256" key="3">
    <source>
        <dbReference type="ARBA" id="ARBA00022989"/>
    </source>
</evidence>
<dbReference type="PANTHER" id="PTHR11785">
    <property type="entry name" value="AMINO ACID TRANSPORTER"/>
    <property type="match status" value="1"/>
</dbReference>
<protein>
    <recommendedName>
        <fullName evidence="7">Amino acid permease/ SLC12A domain-containing protein</fullName>
    </recommendedName>
</protein>
<keyword evidence="3 5" id="KW-1133">Transmembrane helix</keyword>
<feature type="transmembrane region" description="Helical" evidence="5">
    <location>
        <begin position="126"/>
        <end position="150"/>
    </location>
</feature>
<feature type="transmembrane region" description="Helical" evidence="5">
    <location>
        <begin position="33"/>
        <end position="61"/>
    </location>
</feature>
<evidence type="ECO:0000256" key="5">
    <source>
        <dbReference type="SAM" id="Phobius"/>
    </source>
</evidence>
<dbReference type="GO" id="GO:0016020">
    <property type="term" value="C:membrane"/>
    <property type="evidence" value="ECO:0007669"/>
    <property type="project" value="UniProtKB-SubCell"/>
</dbReference>
<feature type="transmembrane region" description="Helical" evidence="5">
    <location>
        <begin position="92"/>
        <end position="114"/>
    </location>
</feature>
<feature type="transmembrane region" description="Helical" evidence="5">
    <location>
        <begin position="196"/>
        <end position="218"/>
    </location>
</feature>
<evidence type="ECO:0000256" key="1">
    <source>
        <dbReference type="ARBA" id="ARBA00004141"/>
    </source>
</evidence>
<name>A0A382PBJ3_9ZZZZ</name>
<dbReference type="InterPro" id="IPR050598">
    <property type="entry name" value="AminoAcid_Transporter"/>
</dbReference>
<evidence type="ECO:0000313" key="6">
    <source>
        <dbReference type="EMBL" id="SVC69985.1"/>
    </source>
</evidence>